<dbReference type="Pfam" id="PF05626">
    <property type="entry name" value="DUF790"/>
    <property type="match status" value="1"/>
</dbReference>
<dbReference type="RefSeq" id="WP_022606949.1">
    <property type="nucleotide sequence ID" value="NZ_ASSJ01000049.1"/>
</dbReference>
<gene>
    <name evidence="1" type="ORF">KR51_00019780</name>
</gene>
<evidence type="ECO:0000313" key="1">
    <source>
        <dbReference type="EMBL" id="ERN41409.1"/>
    </source>
</evidence>
<dbReference type="PANTHER" id="PTHR39640:SF1">
    <property type="entry name" value="DUF790 FAMILY PROTEIN"/>
    <property type="match status" value="1"/>
</dbReference>
<dbReference type="InParanoid" id="U5DLF5"/>
<dbReference type="STRING" id="582515.KR51_00019780"/>
<evidence type="ECO:0008006" key="3">
    <source>
        <dbReference type="Google" id="ProtNLM"/>
    </source>
</evidence>
<evidence type="ECO:0000313" key="2">
    <source>
        <dbReference type="Proteomes" id="UP000016960"/>
    </source>
</evidence>
<sequence length="408" mass="46166">MLPSNLLVHRQNGESVAPKHLPLDARHRDLALASIACFQAAVGNTQAALDAQLLDLEGDSPDYRLRRGLAHLLKNSFATFEVVSPLEPLLLRERVFAAAAERLPSRDRRDRTLEELSHALSRELGREVLPADIATGLYADLQANRILTQFDAPTPEGLLQRYNLAQVQGIFYRATHVAIDVHRNDPGEYKLLFRYLKLFQLMAYIEGDADCGFTIAIDGPASLFKASTRYGLSLAKLIPALLHVTRWSLKAELNRRNPFDGTRRQGYFQLDSDCSLTSHYPPGKPFDSLLEESFAKRWAKMKTPWQLEREVDLVPIPGSVMIPDFRLVHPDGRSFLLEIVGYWRLEYLRRKFAKVRRANIPNLVLAISERLNLEKAEINTAQLPARVVWFKDKLAPKAVLEAIASDRS</sequence>
<dbReference type="PIRSF" id="PIRSF019435">
    <property type="entry name" value="UCP019435"/>
    <property type="match status" value="1"/>
</dbReference>
<protein>
    <recommendedName>
        <fullName evidence="3">DUF790 family protein</fullName>
    </recommendedName>
</protein>
<accession>U5DLF5</accession>
<dbReference type="eggNOG" id="COG3372">
    <property type="taxonomic scope" value="Bacteria"/>
</dbReference>
<dbReference type="EMBL" id="ASSJ01000049">
    <property type="protein sequence ID" value="ERN41409.1"/>
    <property type="molecule type" value="Genomic_DNA"/>
</dbReference>
<comment type="caution">
    <text evidence="1">The sequence shown here is derived from an EMBL/GenBank/DDBJ whole genome shotgun (WGS) entry which is preliminary data.</text>
</comment>
<dbReference type="InterPro" id="IPR008508">
    <property type="entry name" value="Bax1"/>
</dbReference>
<keyword evidence="2" id="KW-1185">Reference proteome</keyword>
<dbReference type="PANTHER" id="PTHR39640">
    <property type="entry name" value="VNG6129C"/>
    <property type="match status" value="1"/>
</dbReference>
<name>U5DLF5_9CHRO</name>
<dbReference type="PATRIC" id="fig|582515.4.peg.2226"/>
<dbReference type="AlphaFoldDB" id="U5DLF5"/>
<dbReference type="Proteomes" id="UP000016960">
    <property type="component" value="Unassembled WGS sequence"/>
</dbReference>
<dbReference type="OrthoDB" id="5292613at2"/>
<proteinExistence type="predicted"/>
<organism evidence="1 2">
    <name type="scientific">Rubidibacter lacunae KORDI 51-2</name>
    <dbReference type="NCBI Taxonomy" id="582515"/>
    <lineage>
        <taxon>Bacteria</taxon>
        <taxon>Bacillati</taxon>
        <taxon>Cyanobacteriota</taxon>
        <taxon>Cyanophyceae</taxon>
        <taxon>Oscillatoriophycideae</taxon>
        <taxon>Chroococcales</taxon>
        <taxon>Aphanothecaceae</taxon>
        <taxon>Rubidibacter</taxon>
    </lineage>
</organism>
<reference evidence="1 2" key="1">
    <citation type="submission" date="2013-05" db="EMBL/GenBank/DDBJ databases">
        <title>Draft genome sequence of Rubidibacter lacunae KORDI 51-2.</title>
        <authorList>
            <person name="Choi D.H."/>
            <person name="Noh J.H."/>
            <person name="Kwon K.-K."/>
            <person name="Lee J.-H."/>
            <person name="Ryu J.-Y."/>
        </authorList>
    </citation>
    <scope>NUCLEOTIDE SEQUENCE [LARGE SCALE GENOMIC DNA]</scope>
    <source>
        <strain evidence="1 2">KORDI 51-2</strain>
    </source>
</reference>